<dbReference type="RefSeq" id="WP_316431525.1">
    <property type="nucleotide sequence ID" value="NZ_CP053586.1"/>
</dbReference>
<dbReference type="SUPFAM" id="SSF161084">
    <property type="entry name" value="MAPEG domain-like"/>
    <property type="match status" value="1"/>
</dbReference>
<name>A0AA97ARJ3_9CYAN</name>
<comment type="subcellular location">
    <subcellularLocation>
        <location evidence="1">Membrane</location>
    </subcellularLocation>
</comment>
<proteinExistence type="predicted"/>
<evidence type="ECO:0000256" key="4">
    <source>
        <dbReference type="ARBA" id="ARBA00023136"/>
    </source>
</evidence>
<gene>
    <name evidence="6" type="ORF">HJG54_22705</name>
</gene>
<sequence>MNNPVPIATLFIGLNGLIAFALSYMVVMERTSTRVWHGESQADVSNQPDYLENPGKWAAFVERYTQKSVAAKTTDDGLLQRKVRAFGNFIEYVPLALLFLLTLELMQAGTGLLWLLGSALTVGRVAHAWGVIKTYGPSPGRAIGFFLTWLVYLAGAGACMYYGAIGVLRP</sequence>
<dbReference type="InterPro" id="IPR001129">
    <property type="entry name" value="Membr-assoc_MAPEG"/>
</dbReference>
<feature type="transmembrane region" description="Helical" evidence="5">
    <location>
        <begin position="6"/>
        <end position="27"/>
    </location>
</feature>
<dbReference type="Pfam" id="PF01124">
    <property type="entry name" value="MAPEG"/>
    <property type="match status" value="1"/>
</dbReference>
<organism evidence="6">
    <name type="scientific">Leptolyngbya sp. NK1-12</name>
    <dbReference type="NCBI Taxonomy" id="2547451"/>
    <lineage>
        <taxon>Bacteria</taxon>
        <taxon>Bacillati</taxon>
        <taxon>Cyanobacteriota</taxon>
        <taxon>Cyanophyceae</taxon>
        <taxon>Leptolyngbyales</taxon>
        <taxon>Leptolyngbyaceae</taxon>
        <taxon>Leptolyngbya group</taxon>
        <taxon>Leptolyngbya</taxon>
    </lineage>
</organism>
<dbReference type="EMBL" id="CP053586">
    <property type="protein sequence ID" value="WNZ25383.1"/>
    <property type="molecule type" value="Genomic_DNA"/>
</dbReference>
<keyword evidence="3 5" id="KW-1133">Transmembrane helix</keyword>
<protein>
    <submittedName>
        <fullName evidence="6">Glutathione S-transferase</fullName>
    </submittedName>
</protein>
<evidence type="ECO:0000256" key="3">
    <source>
        <dbReference type="ARBA" id="ARBA00022989"/>
    </source>
</evidence>
<accession>A0AA97ARJ3</accession>
<evidence type="ECO:0000313" key="6">
    <source>
        <dbReference type="EMBL" id="WNZ25383.1"/>
    </source>
</evidence>
<dbReference type="InterPro" id="IPR023352">
    <property type="entry name" value="MAPEG-like_dom_sf"/>
</dbReference>
<dbReference type="GO" id="GO:0016020">
    <property type="term" value="C:membrane"/>
    <property type="evidence" value="ECO:0007669"/>
    <property type="project" value="UniProtKB-SubCell"/>
</dbReference>
<dbReference type="AlphaFoldDB" id="A0AA97ARJ3"/>
<reference evidence="6" key="1">
    <citation type="submission" date="2020-05" db="EMBL/GenBank/DDBJ databases">
        <authorList>
            <person name="Zhu T."/>
            <person name="Keshari N."/>
            <person name="Lu X."/>
        </authorList>
    </citation>
    <scope>NUCLEOTIDE SEQUENCE</scope>
    <source>
        <strain evidence="6">NK1-12</strain>
    </source>
</reference>
<dbReference type="Gene3D" id="1.20.120.550">
    <property type="entry name" value="Membrane associated eicosanoid/glutathione metabolism-like domain"/>
    <property type="match status" value="1"/>
</dbReference>
<dbReference type="PANTHER" id="PTHR35814">
    <property type="match status" value="1"/>
</dbReference>
<evidence type="ECO:0000256" key="2">
    <source>
        <dbReference type="ARBA" id="ARBA00022692"/>
    </source>
</evidence>
<keyword evidence="2 5" id="KW-0812">Transmembrane</keyword>
<dbReference type="PANTHER" id="PTHR35814:SF1">
    <property type="entry name" value="GLUTATHIONE S-TRANSFERASE-RELATED"/>
    <property type="match status" value="1"/>
</dbReference>
<evidence type="ECO:0000256" key="1">
    <source>
        <dbReference type="ARBA" id="ARBA00004370"/>
    </source>
</evidence>
<evidence type="ECO:0000256" key="5">
    <source>
        <dbReference type="SAM" id="Phobius"/>
    </source>
</evidence>
<keyword evidence="4 5" id="KW-0472">Membrane</keyword>
<feature type="transmembrane region" description="Helical" evidence="5">
    <location>
        <begin position="144"/>
        <end position="164"/>
    </location>
</feature>
<feature type="transmembrane region" description="Helical" evidence="5">
    <location>
        <begin position="89"/>
        <end position="106"/>
    </location>
</feature>